<accession>A0A9Q1KQD0</accession>
<evidence type="ECO:0000256" key="2">
    <source>
        <dbReference type="SAM" id="MobiDB-lite"/>
    </source>
</evidence>
<dbReference type="InterPro" id="IPR055474">
    <property type="entry name" value="DUF7046"/>
</dbReference>
<keyword evidence="5" id="KW-1185">Reference proteome</keyword>
<sequence>MENGGLADKFGGLSINDAKDSSLFQVMKAVEAAEATIHQQISFFDTSIFKKSKILEVEENNRLRAELQKRDQELEKLKLDRSMAQRYYSGDPPDEHRQFVNRDLQAASLRDPAGTLALNEEPMLRSKDSMRPLDVEGHFGISKSNGNVNTLSGGQISDGAGFSQLSSPTSTSFSPGRYPKDGEYDCPINISTKGLMPLAESNNHDNLLKQIREREEEIIQLRRRLTEYSVREAQIRNEKYILEKRISHMRMAFDQQQQDLVDAASKALSYRQDIIEENVRLTYALQDAQQERTIFVSSLLPLLAEHFLQPQVSDAQSIVSNVKLLFKHLQEKLIITEVLSISRKRRYKDIWHVYNVLYKKECSISSVFVLYSQAKLKESQYQLTPWLSSGNSPNIHPHSPEHSSGAALTSSKIGLELVLRPTYSPANLANSDGQIASDWDSRGQHDLQPGARGTVVQNSELENAGQYSPLASRDSAVHGMSTQAAFNPEESHGLQNKQVKFKEPVSSSETHGVSVEAHHINEREYGGAWSSGSLPYSNTYEDPNTSYSPYLQPVPEEPSSSFSEAADDDPWPAIEGLQISGDAYPGRELQACGYSINGTTSCNFEWVRHLEDGSVQYIEGNSAFIFAFSYVDILTLVFSIDLLTRHFRISGAKQPMYLVTADDVENYLAIEVQPLDDRKRKGELVKVFANDHRKITCDPDMHGHIQQTLRNGHASYRVSLSTGYLDMWEPVTLTIKREGYSIKGSGSSDVTINEKFSPGTKVTITYGHDMEFSIYNASGSMHLLKAENYIPDVISLRDTIVLTLRLFNMKALQSAKGGGRKRRVKLFSK</sequence>
<dbReference type="Pfam" id="PF23080">
    <property type="entry name" value="DUF7046"/>
    <property type="match status" value="1"/>
</dbReference>
<reference evidence="4" key="1">
    <citation type="submission" date="2022-04" db="EMBL/GenBank/DDBJ databases">
        <title>Carnegiea gigantea Genome sequencing and assembly v2.</title>
        <authorList>
            <person name="Copetti D."/>
            <person name="Sanderson M.J."/>
            <person name="Burquez A."/>
            <person name="Wojciechowski M.F."/>
        </authorList>
    </citation>
    <scope>NUCLEOTIDE SEQUENCE</scope>
    <source>
        <strain evidence="4">SGP5-SGP5p</strain>
        <tissue evidence="4">Aerial part</tissue>
    </source>
</reference>
<feature type="coiled-coil region" evidence="1">
    <location>
        <begin position="204"/>
        <end position="231"/>
    </location>
</feature>
<dbReference type="PANTHER" id="PTHR31149">
    <property type="entry name" value="EXPRESSED PROTEIN"/>
    <property type="match status" value="1"/>
</dbReference>
<feature type="compositionally biased region" description="Low complexity" evidence="2">
    <location>
        <begin position="162"/>
        <end position="175"/>
    </location>
</feature>
<dbReference type="Proteomes" id="UP001153076">
    <property type="component" value="Unassembled WGS sequence"/>
</dbReference>
<gene>
    <name evidence="4" type="ORF">Cgig2_015117</name>
</gene>
<evidence type="ECO:0000256" key="1">
    <source>
        <dbReference type="SAM" id="Coils"/>
    </source>
</evidence>
<evidence type="ECO:0000313" key="4">
    <source>
        <dbReference type="EMBL" id="KAJ8447754.1"/>
    </source>
</evidence>
<dbReference type="EMBL" id="JAKOGI010000035">
    <property type="protein sequence ID" value="KAJ8447754.1"/>
    <property type="molecule type" value="Genomic_DNA"/>
</dbReference>
<feature type="region of interest" description="Disordered" evidence="2">
    <location>
        <begin position="544"/>
        <end position="567"/>
    </location>
</feature>
<evidence type="ECO:0000313" key="5">
    <source>
        <dbReference type="Proteomes" id="UP001153076"/>
    </source>
</evidence>
<evidence type="ECO:0000259" key="3">
    <source>
        <dbReference type="Pfam" id="PF23080"/>
    </source>
</evidence>
<dbReference type="PANTHER" id="PTHR31149:SF10">
    <property type="entry name" value="OS05G0100900 PROTEIN"/>
    <property type="match status" value="1"/>
</dbReference>
<comment type="caution">
    <text evidence="4">The sequence shown here is derived from an EMBL/GenBank/DDBJ whole genome shotgun (WGS) entry which is preliminary data.</text>
</comment>
<name>A0A9Q1KQD0_9CARY</name>
<dbReference type="AlphaFoldDB" id="A0A9Q1KQD0"/>
<dbReference type="OrthoDB" id="1937889at2759"/>
<feature type="region of interest" description="Disordered" evidence="2">
    <location>
        <begin position="151"/>
        <end position="179"/>
    </location>
</feature>
<protein>
    <recommendedName>
        <fullName evidence="3">DUF7046 domain-containing protein</fullName>
    </recommendedName>
</protein>
<dbReference type="GO" id="GO:0005886">
    <property type="term" value="C:plasma membrane"/>
    <property type="evidence" value="ECO:0007669"/>
    <property type="project" value="TreeGrafter"/>
</dbReference>
<proteinExistence type="predicted"/>
<organism evidence="4 5">
    <name type="scientific">Carnegiea gigantea</name>
    <dbReference type="NCBI Taxonomy" id="171969"/>
    <lineage>
        <taxon>Eukaryota</taxon>
        <taxon>Viridiplantae</taxon>
        <taxon>Streptophyta</taxon>
        <taxon>Embryophyta</taxon>
        <taxon>Tracheophyta</taxon>
        <taxon>Spermatophyta</taxon>
        <taxon>Magnoliopsida</taxon>
        <taxon>eudicotyledons</taxon>
        <taxon>Gunneridae</taxon>
        <taxon>Pentapetalae</taxon>
        <taxon>Caryophyllales</taxon>
        <taxon>Cactineae</taxon>
        <taxon>Cactaceae</taxon>
        <taxon>Cactoideae</taxon>
        <taxon>Echinocereeae</taxon>
        <taxon>Carnegiea</taxon>
    </lineage>
</organism>
<feature type="domain" description="DUF7046" evidence="3">
    <location>
        <begin position="722"/>
        <end position="817"/>
    </location>
</feature>
<keyword evidence="1" id="KW-0175">Coiled coil</keyword>